<sequence length="479" mass="55631">MSVLVETSKGELVIDLFATESPIASMNFLKLCKLKQYNDCKFFSVQKDFAVQTGDPSNTGEGGKSIYSFLSRDETDGKEESEHFGRFFKDEIHVDKEQNVRLKHDHIGTVSCANFGREDTNQSQFLITTRDCVPDLDGKHTIFGRVMEGLDVLQRINEAYCDENGRPWQNIRIKRTTVLDDPFEDPEGMPKAPDESPLVDRSVPDDRLEDDFDAEAAQEMDEIELEKKSREQEARSRAVVLEMIGDLPDVDAKPPDESLFVCKLNPVTTDEDLEIIFSRFGKVTSCDVIRDRRTGDSLCYAFINFETKEMCEAAYFKMDNALIDDRRIHVDFSQSMHGLWKNFRKFGKKGGTEDDMANAANAKRGGGSSDWKSNNKTLEVKGGGSGRGYQYQTHHHPNNNNNNTNRKSYDHVDHHNRRGRDDDEDDDRERRRRKEKKKRDRSRSRSRDRKERRKEKDHHKRRDRSRSRDRENRKHSRRY</sequence>
<dbReference type="InterPro" id="IPR035979">
    <property type="entry name" value="RBD_domain_sf"/>
</dbReference>
<dbReference type="Pfam" id="PF00160">
    <property type="entry name" value="Pro_isomerase"/>
    <property type="match status" value="1"/>
</dbReference>
<organism evidence="12 13">
    <name type="scientific">Bathycoccus prasinos</name>
    <dbReference type="NCBI Taxonomy" id="41875"/>
    <lineage>
        <taxon>Eukaryota</taxon>
        <taxon>Viridiplantae</taxon>
        <taxon>Chlorophyta</taxon>
        <taxon>Mamiellophyceae</taxon>
        <taxon>Mamiellales</taxon>
        <taxon>Bathycoccaceae</taxon>
        <taxon>Bathycoccus</taxon>
    </lineage>
</organism>
<dbReference type="OrthoDB" id="2083at2759"/>
<dbReference type="InterPro" id="IPR002130">
    <property type="entry name" value="Cyclophilin-type_PPIase_dom"/>
</dbReference>
<dbReference type="AlphaFoldDB" id="K8F1V3"/>
<evidence type="ECO:0000256" key="4">
    <source>
        <dbReference type="ARBA" id="ARBA00023110"/>
    </source>
</evidence>
<dbReference type="GeneID" id="19014739"/>
<keyword evidence="13" id="KW-1185">Reference proteome</keyword>
<dbReference type="SUPFAM" id="SSF50891">
    <property type="entry name" value="Cyclophilin-like"/>
    <property type="match status" value="1"/>
</dbReference>
<keyword evidence="5 8" id="KW-0413">Isomerase</keyword>
<dbReference type="InterPro" id="IPR035542">
    <property type="entry name" value="CRIP"/>
</dbReference>
<dbReference type="PROSITE" id="PS50072">
    <property type="entry name" value="CSA_PPIASE_2"/>
    <property type="match status" value="1"/>
</dbReference>
<evidence type="ECO:0000259" key="11">
    <source>
        <dbReference type="PROSITE" id="PS50102"/>
    </source>
</evidence>
<feature type="domain" description="PPIase cyclophilin-type" evidence="10">
    <location>
        <begin position="10"/>
        <end position="178"/>
    </location>
</feature>
<evidence type="ECO:0000313" key="13">
    <source>
        <dbReference type="Proteomes" id="UP000198341"/>
    </source>
</evidence>
<dbReference type="PANTHER" id="PTHR45843:SF1">
    <property type="entry name" value="PEPTIDYL-PROLYL CIS-TRANS ISOMERASE-LIKE 4"/>
    <property type="match status" value="1"/>
</dbReference>
<comment type="subcellular location">
    <subcellularLocation>
        <location evidence="2 8">Nucleus</location>
    </subcellularLocation>
</comment>
<evidence type="ECO:0000256" key="8">
    <source>
        <dbReference type="RuleBase" id="RU365081"/>
    </source>
</evidence>
<keyword evidence="4 8" id="KW-0697">Rotamase</keyword>
<dbReference type="CDD" id="cd12235">
    <property type="entry name" value="RRM_PPIL4"/>
    <property type="match status" value="1"/>
</dbReference>
<accession>K8F1V3</accession>
<feature type="region of interest" description="Disordered" evidence="9">
    <location>
        <begin position="180"/>
        <end position="205"/>
    </location>
</feature>
<dbReference type="InterPro" id="IPR012677">
    <property type="entry name" value="Nucleotide-bd_a/b_plait_sf"/>
</dbReference>
<dbReference type="InterPro" id="IPR000504">
    <property type="entry name" value="RRM_dom"/>
</dbReference>
<proteinExistence type="inferred from homology"/>
<evidence type="ECO:0000259" key="10">
    <source>
        <dbReference type="PROSITE" id="PS50072"/>
    </source>
</evidence>
<evidence type="ECO:0000313" key="12">
    <source>
        <dbReference type="EMBL" id="CCO66042.1"/>
    </source>
</evidence>
<keyword evidence="6 8" id="KW-0539">Nucleus</keyword>
<dbReference type="Gene3D" id="2.40.100.10">
    <property type="entry name" value="Cyclophilin-like"/>
    <property type="match status" value="1"/>
</dbReference>
<dbReference type="InterPro" id="IPR035538">
    <property type="entry name" value="Cyclophilin_PPIL4"/>
</dbReference>
<dbReference type="Proteomes" id="UP000198341">
    <property type="component" value="Chromosome 7"/>
</dbReference>
<comment type="function">
    <text evidence="8">PPIases accelerate the folding of proteins. It catalyzes the cis-trans isomerization of proline imidic peptide bonds in oligopeptides.</text>
</comment>
<reference evidence="12 13" key="1">
    <citation type="submission" date="2011-10" db="EMBL/GenBank/DDBJ databases">
        <authorList>
            <person name="Genoscope - CEA"/>
        </authorList>
    </citation>
    <scope>NUCLEOTIDE SEQUENCE [LARGE SCALE GENOMIC DNA]</scope>
    <source>
        <strain evidence="12 13">RCC 1105</strain>
    </source>
</reference>
<dbReference type="EC" id="5.2.1.8" evidence="8"/>
<evidence type="ECO:0000256" key="6">
    <source>
        <dbReference type="ARBA" id="ARBA00023242"/>
    </source>
</evidence>
<name>K8F1V3_9CHLO</name>
<evidence type="ECO:0000256" key="1">
    <source>
        <dbReference type="ARBA" id="ARBA00000971"/>
    </source>
</evidence>
<comment type="catalytic activity">
    <reaction evidence="1 8">
        <text>[protein]-peptidylproline (omega=180) = [protein]-peptidylproline (omega=0)</text>
        <dbReference type="Rhea" id="RHEA:16237"/>
        <dbReference type="Rhea" id="RHEA-COMP:10747"/>
        <dbReference type="Rhea" id="RHEA-COMP:10748"/>
        <dbReference type="ChEBI" id="CHEBI:83833"/>
        <dbReference type="ChEBI" id="CHEBI:83834"/>
        <dbReference type="EC" id="5.2.1.8"/>
    </reaction>
</comment>
<comment type="similarity">
    <text evidence="8">Belongs to the cyclophilin-type PPIase family. PPIL4 subfamily.</text>
</comment>
<dbReference type="SUPFAM" id="SSF54928">
    <property type="entry name" value="RNA-binding domain, RBD"/>
    <property type="match status" value="1"/>
</dbReference>
<feature type="domain" description="RRM" evidence="11">
    <location>
        <begin position="257"/>
        <end position="335"/>
    </location>
</feature>
<feature type="compositionally biased region" description="Basic residues" evidence="9">
    <location>
        <begin position="430"/>
        <end position="442"/>
    </location>
</feature>
<dbReference type="PANTHER" id="PTHR45843">
    <property type="entry name" value="PEPTIDYL-PROLYL CIS-TRANS ISOMERASE-LIKE 4"/>
    <property type="match status" value="1"/>
</dbReference>
<dbReference type="RefSeq" id="XP_007511954.1">
    <property type="nucleotide sequence ID" value="XM_007511892.1"/>
</dbReference>
<evidence type="ECO:0000256" key="3">
    <source>
        <dbReference type="ARBA" id="ARBA00022884"/>
    </source>
</evidence>
<keyword evidence="3 7" id="KW-0694">RNA-binding</keyword>
<evidence type="ECO:0000256" key="5">
    <source>
        <dbReference type="ARBA" id="ARBA00023235"/>
    </source>
</evidence>
<dbReference type="STRING" id="41875.K8F1V3"/>
<dbReference type="PRINTS" id="PR00153">
    <property type="entry name" value="CSAPPISMRASE"/>
</dbReference>
<dbReference type="eggNOG" id="KOG0415">
    <property type="taxonomic scope" value="Eukaryota"/>
</dbReference>
<dbReference type="KEGG" id="bpg:Bathy07g02500"/>
<protein>
    <recommendedName>
        <fullName evidence="8">Peptidyl-prolyl cis-trans isomerase</fullName>
        <shortName evidence="8">PPIase</shortName>
        <ecNumber evidence="8">5.2.1.8</ecNumber>
    </recommendedName>
</protein>
<dbReference type="PROSITE" id="PS50102">
    <property type="entry name" value="RRM"/>
    <property type="match status" value="1"/>
</dbReference>
<feature type="compositionally biased region" description="Basic residues" evidence="9">
    <location>
        <begin position="450"/>
        <end position="465"/>
    </location>
</feature>
<dbReference type="Pfam" id="PF00076">
    <property type="entry name" value="RRM_1"/>
    <property type="match status" value="1"/>
</dbReference>
<dbReference type="Gene3D" id="3.30.70.330">
    <property type="match status" value="1"/>
</dbReference>
<feature type="region of interest" description="Disordered" evidence="9">
    <location>
        <begin position="354"/>
        <end position="479"/>
    </location>
</feature>
<evidence type="ECO:0000256" key="2">
    <source>
        <dbReference type="ARBA" id="ARBA00004123"/>
    </source>
</evidence>
<dbReference type="SMART" id="SM00360">
    <property type="entry name" value="RRM"/>
    <property type="match status" value="1"/>
</dbReference>
<dbReference type="CDD" id="cd01921">
    <property type="entry name" value="cyclophilin_RRM"/>
    <property type="match status" value="1"/>
</dbReference>
<dbReference type="GO" id="GO:0003723">
    <property type="term" value="F:RNA binding"/>
    <property type="evidence" value="ECO:0007669"/>
    <property type="project" value="UniProtKB-UniRule"/>
</dbReference>
<dbReference type="GO" id="GO:0005634">
    <property type="term" value="C:nucleus"/>
    <property type="evidence" value="ECO:0007669"/>
    <property type="project" value="UniProtKB-SubCell"/>
</dbReference>
<gene>
    <name evidence="12" type="ORF">Bathy07g02500</name>
</gene>
<evidence type="ECO:0000256" key="9">
    <source>
        <dbReference type="SAM" id="MobiDB-lite"/>
    </source>
</evidence>
<evidence type="ECO:0000256" key="7">
    <source>
        <dbReference type="PROSITE-ProRule" id="PRU00176"/>
    </source>
</evidence>
<dbReference type="InterPro" id="IPR029000">
    <property type="entry name" value="Cyclophilin-like_dom_sf"/>
</dbReference>
<dbReference type="GO" id="GO:0003755">
    <property type="term" value="F:peptidyl-prolyl cis-trans isomerase activity"/>
    <property type="evidence" value="ECO:0007669"/>
    <property type="project" value="UniProtKB-UniRule"/>
</dbReference>
<dbReference type="EMBL" id="FO082272">
    <property type="protein sequence ID" value="CCO66042.1"/>
    <property type="molecule type" value="Genomic_DNA"/>
</dbReference>